<keyword evidence="1" id="KW-0812">Transmembrane</keyword>
<keyword evidence="3" id="KW-1185">Reference proteome</keyword>
<feature type="transmembrane region" description="Helical" evidence="1">
    <location>
        <begin position="204"/>
        <end position="223"/>
    </location>
</feature>
<evidence type="ECO:0000313" key="3">
    <source>
        <dbReference type="Proteomes" id="UP000595897"/>
    </source>
</evidence>
<dbReference type="EMBL" id="AP024169">
    <property type="protein sequence ID" value="BCN32287.1"/>
    <property type="molecule type" value="Genomic_DNA"/>
</dbReference>
<reference evidence="2 3" key="1">
    <citation type="submission" date="2020-11" db="EMBL/GenBank/DDBJ databases">
        <title>Draft genome sequencing of a Lachnospiraceae strain isolated from anoxic soil subjected to BSD treatment.</title>
        <authorList>
            <person name="Uek A."/>
            <person name="Tonouchi A."/>
        </authorList>
    </citation>
    <scope>NUCLEOTIDE SEQUENCE [LARGE SCALE GENOMIC DNA]</scope>
    <source>
        <strain evidence="2 3">TB5</strain>
    </source>
</reference>
<proteinExistence type="predicted"/>
<name>A0A7R7IE59_9FIRM</name>
<dbReference type="Proteomes" id="UP000595897">
    <property type="component" value="Chromosome"/>
</dbReference>
<evidence type="ECO:0000256" key="1">
    <source>
        <dbReference type="SAM" id="Phobius"/>
    </source>
</evidence>
<dbReference type="AlphaFoldDB" id="A0A7R7IE59"/>
<evidence type="ECO:0000313" key="2">
    <source>
        <dbReference type="EMBL" id="BCN32287.1"/>
    </source>
</evidence>
<keyword evidence="1" id="KW-1133">Transmembrane helix</keyword>
<organism evidence="2 3">
    <name type="scientific">Anaeromicropila herbilytica</name>
    <dbReference type="NCBI Taxonomy" id="2785025"/>
    <lineage>
        <taxon>Bacteria</taxon>
        <taxon>Bacillati</taxon>
        <taxon>Bacillota</taxon>
        <taxon>Clostridia</taxon>
        <taxon>Lachnospirales</taxon>
        <taxon>Lachnospiraceae</taxon>
        <taxon>Anaeromicropila</taxon>
    </lineage>
</organism>
<gene>
    <name evidence="2" type="ORF">bsdtb5_35820</name>
</gene>
<dbReference type="RefSeq" id="WP_271713342.1">
    <property type="nucleotide sequence ID" value="NZ_AP024169.1"/>
</dbReference>
<dbReference type="KEGG" id="ahb:bsdtb5_35820"/>
<keyword evidence="1" id="KW-0472">Membrane</keyword>
<feature type="transmembrane region" description="Helical" evidence="1">
    <location>
        <begin position="172"/>
        <end position="192"/>
    </location>
</feature>
<sequence length="277" mass="32407">MTRDSYRKKRYIISILMTFILSISMFSLFCAVMMYFNFGDQKVITNSLTESKYYDKVAKDINERIKEIATNHDIPEEVLLKVISSEKITVESVKYIERTLQGKEAKIHSDDIEDAMIKQVTLYLADQNVTITEQLKDSIHILAKECKVVYENKIELKFIDYYKQYQAKVFHWLKITIPVILVILAVCSVVLVRMYRLKHQGVRFLAYSMIATIYLSVIANILYKPLKGMDITPAYYKSFIDTYIQKCRMQNNILIYIEIFLLVLILLGIKVLKKTAK</sequence>
<accession>A0A7R7IE59</accession>
<protein>
    <submittedName>
        <fullName evidence="2">Uncharacterized protein</fullName>
    </submittedName>
</protein>
<feature type="transmembrane region" description="Helical" evidence="1">
    <location>
        <begin position="253"/>
        <end position="272"/>
    </location>
</feature>
<feature type="transmembrane region" description="Helical" evidence="1">
    <location>
        <begin position="12"/>
        <end position="36"/>
    </location>
</feature>